<protein>
    <submittedName>
        <fullName evidence="1">Uncharacterized protein</fullName>
    </submittedName>
</protein>
<accession>A0ABT5XBT2</accession>
<comment type="caution">
    <text evidence="1">The sequence shown here is derived from an EMBL/GenBank/DDBJ whole genome shotgun (WGS) entry which is preliminary data.</text>
</comment>
<reference evidence="1 2" key="1">
    <citation type="submission" date="2023-03" db="EMBL/GenBank/DDBJ databases">
        <title>Whole genome sequencing of Methanotrichaceae archaeon M04Ac.</title>
        <authorList>
            <person name="Khomyakova M.A."/>
            <person name="Merkel A.Y."/>
            <person name="Slobodkin A.I."/>
        </authorList>
    </citation>
    <scope>NUCLEOTIDE SEQUENCE [LARGE SCALE GENOMIC DNA]</scope>
    <source>
        <strain evidence="1 2">M04Ac</strain>
    </source>
</reference>
<name>A0ABT5XBT2_9EURY</name>
<dbReference type="RefSeq" id="WP_316967858.1">
    <property type="nucleotide sequence ID" value="NZ_JARFPL010000002.1"/>
</dbReference>
<gene>
    <name evidence="1" type="ORF">P0O24_00910</name>
</gene>
<sequence>MMQSGDRIKGGDMPSDLIEKVDGLLDQFMGIVDHLVEERKIQRGVVRSTNPSSIVAVLDKATLYILAQHHAGSLSTMYTYHPDKQISEQKALSSARWEFGYEDPYMIVFPAVILEESDRARRDILRVIALAHVEAEVERAINLMSLMQIRPLFGHASYIVDDRTASVLLPLTDEGDDLYDEGVKPALEGAGLIPRRALDFGEDEDELKAIWRDICRSRMVVADLTDSDPSVMYELGIAHAVGKEALILCQRGRCPPFPKKLIHANLLEYDPGEEGLKKLKTEMVEVLRRMTNPVMGSD</sequence>
<evidence type="ECO:0000313" key="2">
    <source>
        <dbReference type="Proteomes" id="UP001215956"/>
    </source>
</evidence>
<dbReference type="EMBL" id="JARFPL010000002">
    <property type="protein sequence ID" value="MDF0592147.1"/>
    <property type="molecule type" value="Genomic_DNA"/>
</dbReference>
<organism evidence="1 2">
    <name type="scientific">Candidatus Methanocrinis alkalitolerans</name>
    <dbReference type="NCBI Taxonomy" id="3033395"/>
    <lineage>
        <taxon>Archaea</taxon>
        <taxon>Methanobacteriati</taxon>
        <taxon>Methanobacteriota</taxon>
        <taxon>Stenosarchaea group</taxon>
        <taxon>Methanomicrobia</taxon>
        <taxon>Methanotrichales</taxon>
        <taxon>Methanotrichaceae</taxon>
        <taxon>Methanocrinis</taxon>
    </lineage>
</organism>
<dbReference type="Proteomes" id="UP001215956">
    <property type="component" value="Unassembled WGS sequence"/>
</dbReference>
<keyword evidence="2" id="KW-1185">Reference proteome</keyword>
<dbReference type="Gene3D" id="3.40.50.450">
    <property type="match status" value="1"/>
</dbReference>
<dbReference type="SUPFAM" id="SSF52309">
    <property type="entry name" value="N-(deoxy)ribosyltransferase-like"/>
    <property type="match status" value="1"/>
</dbReference>
<proteinExistence type="predicted"/>
<evidence type="ECO:0000313" key="1">
    <source>
        <dbReference type="EMBL" id="MDF0592147.1"/>
    </source>
</evidence>